<dbReference type="Proteomes" id="UP000050640">
    <property type="component" value="Unplaced"/>
</dbReference>
<organism evidence="1 2">
    <name type="scientific">Elaeophora elaphi</name>
    <dbReference type="NCBI Taxonomy" id="1147741"/>
    <lineage>
        <taxon>Eukaryota</taxon>
        <taxon>Metazoa</taxon>
        <taxon>Ecdysozoa</taxon>
        <taxon>Nematoda</taxon>
        <taxon>Chromadorea</taxon>
        <taxon>Rhabditida</taxon>
        <taxon>Spirurina</taxon>
        <taxon>Spiruromorpha</taxon>
        <taxon>Filarioidea</taxon>
        <taxon>Onchocercidae</taxon>
        <taxon>Elaeophora</taxon>
    </lineage>
</organism>
<sequence>MYRWKTNETNESSLKSTKHTAVSKKLIIILYKISELQQFSDALKRDPAKSVDIGSIRYCECPNYIIWHQFKLKRAGWVGFRHHWSVWWSVGARSGAAAEVGFDGDGYGWWKCVRECFSCRRVVKALRKSRHMTDYLHKICALGV</sequence>
<proteinExistence type="predicted"/>
<reference evidence="2" key="1">
    <citation type="submission" date="2017-02" db="UniProtKB">
        <authorList>
            <consortium name="WormBaseParasite"/>
        </authorList>
    </citation>
    <scope>IDENTIFICATION</scope>
</reference>
<evidence type="ECO:0000313" key="2">
    <source>
        <dbReference type="WBParaSite" id="EEL_0000785201-mRNA-1"/>
    </source>
</evidence>
<dbReference type="WBParaSite" id="EEL_0000785201-mRNA-1">
    <property type="protein sequence ID" value="EEL_0000785201-mRNA-1"/>
    <property type="gene ID" value="EEL_0000785201"/>
</dbReference>
<keyword evidence="1" id="KW-1185">Reference proteome</keyword>
<evidence type="ECO:0000313" key="1">
    <source>
        <dbReference type="Proteomes" id="UP000050640"/>
    </source>
</evidence>
<protein>
    <submittedName>
        <fullName evidence="2">Uncharacterized protein</fullName>
    </submittedName>
</protein>
<name>A0A0R3RZT2_9BILA</name>
<accession>A0A0R3RZT2</accession>
<dbReference type="AlphaFoldDB" id="A0A0R3RZT2"/>